<accession>A0A175A1D3</accession>
<dbReference type="Proteomes" id="UP000095780">
    <property type="component" value="Unassembled WGS sequence"/>
</dbReference>
<organism evidence="1 2">
    <name type="scientific">Lachnospira eligens</name>
    <dbReference type="NCBI Taxonomy" id="39485"/>
    <lineage>
        <taxon>Bacteria</taxon>
        <taxon>Bacillati</taxon>
        <taxon>Bacillota</taxon>
        <taxon>Clostridia</taxon>
        <taxon>Lachnospirales</taxon>
        <taxon>Lachnospiraceae</taxon>
        <taxon>Lachnospira</taxon>
    </lineage>
</organism>
<protein>
    <submittedName>
        <fullName evidence="1">Uncharacterized protein</fullName>
    </submittedName>
</protein>
<gene>
    <name evidence="1" type="ORF">ERS852492_02538</name>
</gene>
<evidence type="ECO:0000313" key="2">
    <source>
        <dbReference type="Proteomes" id="UP000095780"/>
    </source>
</evidence>
<evidence type="ECO:0000313" key="1">
    <source>
        <dbReference type="EMBL" id="CUQ89841.1"/>
    </source>
</evidence>
<name>A0A175A1D3_9FIRM</name>
<reference evidence="1 2" key="1">
    <citation type="submission" date="2015-09" db="EMBL/GenBank/DDBJ databases">
        <authorList>
            <consortium name="Pathogen Informatics"/>
        </authorList>
    </citation>
    <scope>NUCLEOTIDE SEQUENCE [LARGE SCALE GENOMIC DNA]</scope>
    <source>
        <strain evidence="1 2">2789STDY5834878</strain>
    </source>
</reference>
<dbReference type="EMBL" id="CZBV01000008">
    <property type="protein sequence ID" value="CUQ89841.1"/>
    <property type="molecule type" value="Genomic_DNA"/>
</dbReference>
<proteinExistence type="predicted"/>
<sequence length="131" mass="15583">MYIKKIRFKVEDFGLGTIDMKRRYVYEIYPDGRWIEYTYQGESNRYTYKDICVTKKENVLRLYNKYQKLFGAPLWKKNIMEAQVCDGYGYTLQITYKDGRKRVIEGDIGGGTIDGIMGNYLKKIFGRNYDD</sequence>
<dbReference type="AlphaFoldDB" id="A0A175A1D3"/>